<name>A0A553K4C5_9ACTN</name>
<sequence length="285" mass="28514">MPTSSGIPDDQLARARLAWISAGQPALSAPRHALPEEPTRSEPGLAAPVADDAASSALGEPAPDPGAALRALPTAGLGILEQALRRRYVVAVLALLLVGLGITMAVLSQSSASQVPLATPPGVETQAPPPAPSSPTPEPVALRVHVLGAVASPGVVSVPEGAIVADALTAAGGLLPDADPAQLNLAARLADGQQVVVGTRERPQGDVRGQPSQPGDGGAETTGKLNLNTASQAQLEELPGVGPVLAGEIIAWRDGNGGFGSVADLQEVSGIGPKTYETLEPLVTV</sequence>
<evidence type="ECO:0000256" key="2">
    <source>
        <dbReference type="SAM" id="Phobius"/>
    </source>
</evidence>
<keyword evidence="4" id="KW-0238">DNA-binding</keyword>
<dbReference type="GO" id="GO:0003677">
    <property type="term" value="F:DNA binding"/>
    <property type="evidence" value="ECO:0007669"/>
    <property type="project" value="UniProtKB-KW"/>
</dbReference>
<accession>A0A553K4C5</accession>
<dbReference type="InterPro" id="IPR003583">
    <property type="entry name" value="Hlx-hairpin-Hlx_DNA-bd_motif"/>
</dbReference>
<feature type="region of interest" description="Disordered" evidence="1">
    <location>
        <begin position="27"/>
        <end position="46"/>
    </location>
</feature>
<evidence type="ECO:0000313" key="4">
    <source>
        <dbReference type="EMBL" id="TRY19555.1"/>
    </source>
</evidence>
<dbReference type="InterPro" id="IPR051675">
    <property type="entry name" value="Endo/Exo/Phosphatase_dom_1"/>
</dbReference>
<keyword evidence="5" id="KW-1185">Reference proteome</keyword>
<feature type="compositionally biased region" description="Pro residues" evidence="1">
    <location>
        <begin position="127"/>
        <end position="137"/>
    </location>
</feature>
<protein>
    <submittedName>
        <fullName evidence="4">ComEA family DNA-binding protein</fullName>
    </submittedName>
</protein>
<dbReference type="InterPro" id="IPR019554">
    <property type="entry name" value="Soluble_ligand-bd"/>
</dbReference>
<dbReference type="SUPFAM" id="SSF47781">
    <property type="entry name" value="RuvA domain 2-like"/>
    <property type="match status" value="1"/>
</dbReference>
<dbReference type="AlphaFoldDB" id="A0A553K4C5"/>
<dbReference type="Gene3D" id="3.10.560.10">
    <property type="entry name" value="Outer membrane lipoprotein wza domain like"/>
    <property type="match status" value="1"/>
</dbReference>
<dbReference type="GO" id="GO:0015627">
    <property type="term" value="C:type II protein secretion system complex"/>
    <property type="evidence" value="ECO:0007669"/>
    <property type="project" value="TreeGrafter"/>
</dbReference>
<keyword evidence="2" id="KW-0472">Membrane</keyword>
<feature type="transmembrane region" description="Helical" evidence="2">
    <location>
        <begin position="88"/>
        <end position="107"/>
    </location>
</feature>
<comment type="caution">
    <text evidence="4">The sequence shown here is derived from an EMBL/GenBank/DDBJ whole genome shotgun (WGS) entry which is preliminary data.</text>
</comment>
<dbReference type="GO" id="GO:0015628">
    <property type="term" value="P:protein secretion by the type II secretion system"/>
    <property type="evidence" value="ECO:0007669"/>
    <property type="project" value="TreeGrafter"/>
</dbReference>
<feature type="domain" description="Helix-hairpin-helix DNA-binding motif class 1" evidence="3">
    <location>
        <begin position="233"/>
        <end position="252"/>
    </location>
</feature>
<dbReference type="GO" id="GO:0006281">
    <property type="term" value="P:DNA repair"/>
    <property type="evidence" value="ECO:0007669"/>
    <property type="project" value="InterPro"/>
</dbReference>
<gene>
    <name evidence="4" type="ORF">FOJ82_01230</name>
</gene>
<feature type="region of interest" description="Disordered" evidence="1">
    <location>
        <begin position="115"/>
        <end position="137"/>
    </location>
</feature>
<dbReference type="Pfam" id="PF10531">
    <property type="entry name" value="SLBB"/>
    <property type="match status" value="1"/>
</dbReference>
<keyword evidence="2" id="KW-1133">Transmembrane helix</keyword>
<dbReference type="OrthoDB" id="9758724at2"/>
<evidence type="ECO:0000256" key="1">
    <source>
        <dbReference type="SAM" id="MobiDB-lite"/>
    </source>
</evidence>
<dbReference type="PANTHER" id="PTHR21180">
    <property type="entry name" value="ENDONUCLEASE/EXONUCLEASE/PHOSPHATASE FAMILY DOMAIN-CONTAINING PROTEIN 1"/>
    <property type="match status" value="1"/>
</dbReference>
<dbReference type="Pfam" id="PF12836">
    <property type="entry name" value="HHH_3"/>
    <property type="match status" value="1"/>
</dbReference>
<feature type="domain" description="Helix-hairpin-helix DNA-binding motif class 1" evidence="3">
    <location>
        <begin position="263"/>
        <end position="282"/>
    </location>
</feature>
<reference evidence="4 5" key="1">
    <citation type="submission" date="2019-07" db="EMBL/GenBank/DDBJ databases">
        <authorList>
            <person name="Zhou L.-Y."/>
        </authorList>
    </citation>
    <scope>NUCLEOTIDE SEQUENCE [LARGE SCALE GENOMIC DNA]</scope>
    <source>
        <strain evidence="4 5">YIM 101269</strain>
    </source>
</reference>
<dbReference type="EMBL" id="VKKG01000001">
    <property type="protein sequence ID" value="TRY19555.1"/>
    <property type="molecule type" value="Genomic_DNA"/>
</dbReference>
<organism evidence="4 5">
    <name type="scientific">Tessaracoccus rhinocerotis</name>
    <dbReference type="NCBI Taxonomy" id="1689449"/>
    <lineage>
        <taxon>Bacteria</taxon>
        <taxon>Bacillati</taxon>
        <taxon>Actinomycetota</taxon>
        <taxon>Actinomycetes</taxon>
        <taxon>Propionibacteriales</taxon>
        <taxon>Propionibacteriaceae</taxon>
        <taxon>Tessaracoccus</taxon>
    </lineage>
</organism>
<evidence type="ECO:0000313" key="5">
    <source>
        <dbReference type="Proteomes" id="UP000317638"/>
    </source>
</evidence>
<dbReference type="SMART" id="SM00278">
    <property type="entry name" value="HhH1"/>
    <property type="match status" value="2"/>
</dbReference>
<dbReference type="Gene3D" id="1.10.150.310">
    <property type="entry name" value="Tex RuvX-like domain-like"/>
    <property type="match status" value="1"/>
</dbReference>
<dbReference type="Proteomes" id="UP000317638">
    <property type="component" value="Unassembled WGS sequence"/>
</dbReference>
<keyword evidence="2" id="KW-0812">Transmembrane</keyword>
<proteinExistence type="predicted"/>
<dbReference type="RefSeq" id="WP_143936641.1">
    <property type="nucleotide sequence ID" value="NZ_VKKG01000001.1"/>
</dbReference>
<dbReference type="InterPro" id="IPR010994">
    <property type="entry name" value="RuvA_2-like"/>
</dbReference>
<feature type="region of interest" description="Disordered" evidence="1">
    <location>
        <begin position="199"/>
        <end position="224"/>
    </location>
</feature>
<dbReference type="PANTHER" id="PTHR21180:SF32">
    <property type="entry name" value="ENDONUCLEASE_EXONUCLEASE_PHOSPHATASE FAMILY DOMAIN-CONTAINING PROTEIN 1"/>
    <property type="match status" value="1"/>
</dbReference>
<evidence type="ECO:0000259" key="3">
    <source>
        <dbReference type="SMART" id="SM00278"/>
    </source>
</evidence>